<dbReference type="Pfam" id="PF01302">
    <property type="entry name" value="CAP_GLY"/>
    <property type="match status" value="1"/>
</dbReference>
<dbReference type="SUPFAM" id="SSF74924">
    <property type="entry name" value="Cap-Gly domain"/>
    <property type="match status" value="1"/>
</dbReference>
<comment type="caution">
    <text evidence="2">The sequence shown here is derived from an EMBL/GenBank/DDBJ whole genome shotgun (WGS) entry which is preliminary data.</text>
</comment>
<evidence type="ECO:0000313" key="2">
    <source>
        <dbReference type="EMBL" id="GMT15461.1"/>
    </source>
</evidence>
<dbReference type="PROSITE" id="PS50245">
    <property type="entry name" value="CAP_GLY_2"/>
    <property type="match status" value="1"/>
</dbReference>
<dbReference type="AlphaFoldDB" id="A0AAV5V7V3"/>
<dbReference type="InterPro" id="IPR036859">
    <property type="entry name" value="CAP-Gly_dom_sf"/>
</dbReference>
<protein>
    <recommendedName>
        <fullName evidence="1">CAP-Gly domain-containing protein</fullName>
    </recommendedName>
</protein>
<dbReference type="InterPro" id="IPR000938">
    <property type="entry name" value="CAP-Gly_domain"/>
</dbReference>
<name>A0AAV5V7V3_9BILA</name>
<organism evidence="2 3">
    <name type="scientific">Pristionchus fissidentatus</name>
    <dbReference type="NCBI Taxonomy" id="1538716"/>
    <lineage>
        <taxon>Eukaryota</taxon>
        <taxon>Metazoa</taxon>
        <taxon>Ecdysozoa</taxon>
        <taxon>Nematoda</taxon>
        <taxon>Chromadorea</taxon>
        <taxon>Rhabditida</taxon>
        <taxon>Rhabditina</taxon>
        <taxon>Diplogasteromorpha</taxon>
        <taxon>Diplogasteroidea</taxon>
        <taxon>Neodiplogasteridae</taxon>
        <taxon>Pristionchus</taxon>
    </lineage>
</organism>
<feature type="domain" description="CAP-Gly" evidence="1">
    <location>
        <begin position="93"/>
        <end position="135"/>
    </location>
</feature>
<gene>
    <name evidence="2" type="ORF">PFISCL1PPCAC_6758</name>
</gene>
<reference evidence="2" key="1">
    <citation type="submission" date="2023-10" db="EMBL/GenBank/DDBJ databases">
        <title>Genome assembly of Pristionchus species.</title>
        <authorList>
            <person name="Yoshida K."/>
            <person name="Sommer R.J."/>
        </authorList>
    </citation>
    <scope>NUCLEOTIDE SEQUENCE</scope>
    <source>
        <strain evidence="2">RS5133</strain>
    </source>
</reference>
<proteinExistence type="predicted"/>
<feature type="non-terminal residue" evidence="2">
    <location>
        <position position="1"/>
    </location>
</feature>
<evidence type="ECO:0000313" key="3">
    <source>
        <dbReference type="Proteomes" id="UP001432322"/>
    </source>
</evidence>
<sequence>KTRRKHAAIVRISSIFLHKTLYWNGAMGKIAEQMERENQQNAIIEANRDKGNEKKKRAKGCISLGESDGWRIGDRCLLPVKGKSCTAIVRWIGELPGHVSVYAGIEFLEPCGNGNGSYRGKELFQTAPDHAGFVMLSSLSPLAVDPKYIQPAFSPDIQRDLNQDGTGPMMLPSPVIDPKYIQPAFSPDFQQYRGEQRT</sequence>
<feature type="non-terminal residue" evidence="2">
    <location>
        <position position="198"/>
    </location>
</feature>
<dbReference type="EMBL" id="BTSY01000002">
    <property type="protein sequence ID" value="GMT15461.1"/>
    <property type="molecule type" value="Genomic_DNA"/>
</dbReference>
<dbReference type="SMART" id="SM01052">
    <property type="entry name" value="CAP_GLY"/>
    <property type="match status" value="1"/>
</dbReference>
<accession>A0AAV5V7V3</accession>
<keyword evidence="3" id="KW-1185">Reference proteome</keyword>
<evidence type="ECO:0000259" key="1">
    <source>
        <dbReference type="PROSITE" id="PS50245"/>
    </source>
</evidence>
<dbReference type="Proteomes" id="UP001432322">
    <property type="component" value="Unassembled WGS sequence"/>
</dbReference>
<dbReference type="Gene3D" id="2.30.30.190">
    <property type="entry name" value="CAP Gly-rich-like domain"/>
    <property type="match status" value="1"/>
</dbReference>